<dbReference type="EMBL" id="UZAM01012638">
    <property type="protein sequence ID" value="VDP22780.1"/>
    <property type="molecule type" value="Genomic_DNA"/>
</dbReference>
<dbReference type="InterPro" id="IPR036389">
    <property type="entry name" value="RNase_III_sf"/>
</dbReference>
<protein>
    <submittedName>
        <fullName evidence="4">RNase III domain-containing protein</fullName>
    </submittedName>
</protein>
<dbReference type="PROSITE" id="PS50142">
    <property type="entry name" value="RNASE_3_2"/>
    <property type="match status" value="1"/>
</dbReference>
<organism evidence="4">
    <name type="scientific">Soboliphyme baturini</name>
    <dbReference type="NCBI Taxonomy" id="241478"/>
    <lineage>
        <taxon>Eukaryota</taxon>
        <taxon>Metazoa</taxon>
        <taxon>Ecdysozoa</taxon>
        <taxon>Nematoda</taxon>
        <taxon>Enoplea</taxon>
        <taxon>Dorylaimia</taxon>
        <taxon>Dioctophymatida</taxon>
        <taxon>Dioctophymatoidea</taxon>
        <taxon>Soboliphymatidae</taxon>
        <taxon>Soboliphyme</taxon>
    </lineage>
</organism>
<dbReference type="AlphaFoldDB" id="A0A183J0H3"/>
<evidence type="ECO:0000313" key="3">
    <source>
        <dbReference type="Proteomes" id="UP000270296"/>
    </source>
</evidence>
<evidence type="ECO:0000259" key="1">
    <source>
        <dbReference type="PROSITE" id="PS50142"/>
    </source>
</evidence>
<evidence type="ECO:0000313" key="2">
    <source>
        <dbReference type="EMBL" id="VDP22780.1"/>
    </source>
</evidence>
<dbReference type="GO" id="GO:0006396">
    <property type="term" value="P:RNA processing"/>
    <property type="evidence" value="ECO:0007669"/>
    <property type="project" value="InterPro"/>
</dbReference>
<dbReference type="Proteomes" id="UP000270296">
    <property type="component" value="Unassembled WGS sequence"/>
</dbReference>
<accession>A0A183J0H3</accession>
<evidence type="ECO:0000313" key="4">
    <source>
        <dbReference type="WBParaSite" id="SBAD_0000970901-mRNA-1"/>
    </source>
</evidence>
<gene>
    <name evidence="2" type="ORF">SBAD_LOCUS9371</name>
</gene>
<dbReference type="Gene3D" id="1.10.1520.10">
    <property type="entry name" value="Ribonuclease III domain"/>
    <property type="match status" value="1"/>
</dbReference>
<name>A0A183J0H3_9BILA</name>
<sequence length="167" mass="18922">MDASYLKKIEEDQQELLSEGHGEHAVSVELRHNEDLSRIGKKIADVYTKAYLRYHLSKFPEEGICAVSNHLTSNESFVNLSKTLGLLDLIQSAIYPPEEDVLCKAFSAVIGALSKDSGESRAEIFVQDFVLTQLIELDVNELWYLDDPFNILLQLLAKDNRPFPEPR</sequence>
<reference evidence="2 3" key="2">
    <citation type="submission" date="2018-11" db="EMBL/GenBank/DDBJ databases">
        <authorList>
            <consortium name="Pathogen Informatics"/>
        </authorList>
    </citation>
    <scope>NUCLEOTIDE SEQUENCE [LARGE SCALE GENOMIC DNA]</scope>
</reference>
<feature type="domain" description="RNase III" evidence="1">
    <location>
        <begin position="24"/>
        <end position="118"/>
    </location>
</feature>
<dbReference type="InterPro" id="IPR055189">
    <property type="entry name" value="RM44_endonuclase"/>
</dbReference>
<keyword evidence="3" id="KW-1185">Reference proteome</keyword>
<dbReference type="GO" id="GO:0004525">
    <property type="term" value="F:ribonuclease III activity"/>
    <property type="evidence" value="ECO:0007669"/>
    <property type="project" value="InterPro"/>
</dbReference>
<dbReference type="OrthoDB" id="444135at2759"/>
<dbReference type="WBParaSite" id="SBAD_0000970901-mRNA-1">
    <property type="protein sequence ID" value="SBAD_0000970901-mRNA-1"/>
    <property type="gene ID" value="SBAD_0000970901"/>
</dbReference>
<dbReference type="SMART" id="SM00535">
    <property type="entry name" value="RIBOc"/>
    <property type="match status" value="1"/>
</dbReference>
<proteinExistence type="predicted"/>
<dbReference type="SUPFAM" id="SSF69065">
    <property type="entry name" value="RNase III domain-like"/>
    <property type="match status" value="1"/>
</dbReference>
<dbReference type="InterPro" id="IPR000999">
    <property type="entry name" value="RNase_III_dom"/>
</dbReference>
<dbReference type="Pfam" id="PF22935">
    <property type="entry name" value="RM44_endonuclase"/>
    <property type="match status" value="1"/>
</dbReference>
<reference evidence="4" key="1">
    <citation type="submission" date="2016-06" db="UniProtKB">
        <authorList>
            <consortium name="WormBaseParasite"/>
        </authorList>
    </citation>
    <scope>IDENTIFICATION</scope>
</reference>